<comment type="caution">
    <text evidence="7">The sequence shown here is derived from an EMBL/GenBank/DDBJ whole genome shotgun (WGS) entry which is preliminary data.</text>
</comment>
<dbReference type="InterPro" id="IPR018392">
    <property type="entry name" value="LysM"/>
</dbReference>
<feature type="domain" description="LysM" evidence="6">
    <location>
        <begin position="624"/>
        <end position="675"/>
    </location>
</feature>
<keyword evidence="1" id="KW-0147">Chitin-binding</keyword>
<organism evidence="7 8">
    <name type="scientific">Cercophora scortea</name>
    <dbReference type="NCBI Taxonomy" id="314031"/>
    <lineage>
        <taxon>Eukaryota</taxon>
        <taxon>Fungi</taxon>
        <taxon>Dikarya</taxon>
        <taxon>Ascomycota</taxon>
        <taxon>Pezizomycotina</taxon>
        <taxon>Sordariomycetes</taxon>
        <taxon>Sordariomycetidae</taxon>
        <taxon>Sordariales</taxon>
        <taxon>Lasiosphaeriaceae</taxon>
        <taxon>Cercophora</taxon>
    </lineage>
</organism>
<accession>A0AAE0IXK0</accession>
<evidence type="ECO:0000313" key="8">
    <source>
        <dbReference type="Proteomes" id="UP001286456"/>
    </source>
</evidence>
<evidence type="ECO:0000313" key="7">
    <source>
        <dbReference type="EMBL" id="KAK3333069.1"/>
    </source>
</evidence>
<keyword evidence="2" id="KW-0732">Signal</keyword>
<feature type="compositionally biased region" description="Low complexity" evidence="5">
    <location>
        <begin position="411"/>
        <end position="426"/>
    </location>
</feature>
<gene>
    <name evidence="7" type="ORF">B0T19DRAFT_458160</name>
</gene>
<evidence type="ECO:0000256" key="2">
    <source>
        <dbReference type="ARBA" id="ARBA00022729"/>
    </source>
</evidence>
<name>A0AAE0IXK0_9PEZI</name>
<sequence>MAMTERPLMFTTVAAAAASLFLGSGLWGWTAHAEFHLYPYGIIPDKLADALGVSLACIQGLNTTLPGCDQDLFTMAVEYDKYWWEMDNITDLCGSTCQEEAGIWYSDVMSYCSGQWIPAAGSWIPADSVAGRYADGVNTLCLWSYEKDNFCYPESQEWVGSDFFQVDCDVNPSDPSCANNGTGIDAASQRMANLYSDELSPVLKLCDDCFIKVLYNRVSSPFLADSDNVEYLVNQLQDIADVCSTSLAPITTRAVIKWEGLPTTVATTTATATASASATPTTCAGQIISTNAGLGCDALSTQYGLATGNLKVVSGSDTCVISSAKCFPARCSLGLVPSGATCETMANSLNATVIQFQQWNPNLKGLCDALLPGQYICTAAPGVNGTYVLAPPPLGDTANDGNQQRGGPGGVVTPTTTITLGPSTPVAAPGPTQSNVSPLCNAWQTPGQGLGCVDFATLNGITTAQLYAWNPVLGATGENCLTSFWFAEYYCVGVVRGSGGVAVSSSASASTTSSASASSTVITPPGPTQTGIISTCNKYAIASGGLGCYDFAIANGITPAQLYLWNTALGTDGANCGSAFWAGEAYCVGVATAASSSTSKPATTSTTSASGPGPTQTGIIATCNKYAVASGGLGCYDFAIANGITPALLYEWNTVLGANGANCGTLFWAGEAYCVGVGAAGPTQAGIISTCYKYAMAGGGLGCYDFAVANGITPAQLYAWNTVLGTNGANCGSLFWAGEYYCVGAF</sequence>
<dbReference type="AlphaFoldDB" id="A0AAE0IXK0"/>
<proteinExistence type="inferred from homology"/>
<dbReference type="PANTHER" id="PTHR34997:SF2">
    <property type="entry name" value="LYSM DOMAIN-CONTAINING PROTEIN-RELATED"/>
    <property type="match status" value="1"/>
</dbReference>
<dbReference type="EMBL" id="JAUEPO010000002">
    <property type="protein sequence ID" value="KAK3333069.1"/>
    <property type="molecule type" value="Genomic_DNA"/>
</dbReference>
<dbReference type="PANTHER" id="PTHR34997">
    <property type="entry name" value="AM15"/>
    <property type="match status" value="1"/>
</dbReference>
<reference evidence="7" key="2">
    <citation type="submission" date="2023-06" db="EMBL/GenBank/DDBJ databases">
        <authorList>
            <consortium name="Lawrence Berkeley National Laboratory"/>
            <person name="Haridas S."/>
            <person name="Hensen N."/>
            <person name="Bonometti L."/>
            <person name="Westerberg I."/>
            <person name="Brannstrom I.O."/>
            <person name="Guillou S."/>
            <person name="Cros-Aarteil S."/>
            <person name="Calhoun S."/>
            <person name="Kuo A."/>
            <person name="Mondo S."/>
            <person name="Pangilinan J."/>
            <person name="Riley R."/>
            <person name="Labutti K."/>
            <person name="Andreopoulos B."/>
            <person name="Lipzen A."/>
            <person name="Chen C."/>
            <person name="Yanf M."/>
            <person name="Daum C."/>
            <person name="Ng V."/>
            <person name="Clum A."/>
            <person name="Steindorff A."/>
            <person name="Ohm R."/>
            <person name="Martin F."/>
            <person name="Silar P."/>
            <person name="Natvig D."/>
            <person name="Lalanne C."/>
            <person name="Gautier V."/>
            <person name="Ament-Velasquez S.L."/>
            <person name="Kruys A."/>
            <person name="Hutchinson M.I."/>
            <person name="Powell A.J."/>
            <person name="Barry K."/>
            <person name="Miller A.N."/>
            <person name="Grigoriev I.V."/>
            <person name="Debuchy R."/>
            <person name="Gladieux P."/>
            <person name="Thoren M.H."/>
            <person name="Johannesson H."/>
        </authorList>
    </citation>
    <scope>NUCLEOTIDE SEQUENCE</scope>
    <source>
        <strain evidence="7">SMH4131-1</strain>
    </source>
</reference>
<evidence type="ECO:0000256" key="5">
    <source>
        <dbReference type="SAM" id="MobiDB-lite"/>
    </source>
</evidence>
<feature type="region of interest" description="Disordered" evidence="5">
    <location>
        <begin position="394"/>
        <end position="432"/>
    </location>
</feature>
<dbReference type="InterPro" id="IPR052210">
    <property type="entry name" value="LysM1-like"/>
</dbReference>
<dbReference type="PROSITE" id="PS51782">
    <property type="entry name" value="LYSM"/>
    <property type="match status" value="4"/>
</dbReference>
<feature type="domain" description="LysM" evidence="6">
    <location>
        <begin position="332"/>
        <end position="378"/>
    </location>
</feature>
<keyword evidence="8" id="KW-1185">Reference proteome</keyword>
<dbReference type="Proteomes" id="UP001286456">
    <property type="component" value="Unassembled WGS sequence"/>
</dbReference>
<dbReference type="Gene3D" id="3.10.350.10">
    <property type="entry name" value="LysM domain"/>
    <property type="match status" value="5"/>
</dbReference>
<reference evidence="7" key="1">
    <citation type="journal article" date="2023" name="Mol. Phylogenet. Evol.">
        <title>Genome-scale phylogeny and comparative genomics of the fungal order Sordariales.</title>
        <authorList>
            <person name="Hensen N."/>
            <person name="Bonometti L."/>
            <person name="Westerberg I."/>
            <person name="Brannstrom I.O."/>
            <person name="Guillou S."/>
            <person name="Cros-Aarteil S."/>
            <person name="Calhoun S."/>
            <person name="Haridas S."/>
            <person name="Kuo A."/>
            <person name="Mondo S."/>
            <person name="Pangilinan J."/>
            <person name="Riley R."/>
            <person name="LaButti K."/>
            <person name="Andreopoulos B."/>
            <person name="Lipzen A."/>
            <person name="Chen C."/>
            <person name="Yan M."/>
            <person name="Daum C."/>
            <person name="Ng V."/>
            <person name="Clum A."/>
            <person name="Steindorff A."/>
            <person name="Ohm R.A."/>
            <person name="Martin F."/>
            <person name="Silar P."/>
            <person name="Natvig D.O."/>
            <person name="Lalanne C."/>
            <person name="Gautier V."/>
            <person name="Ament-Velasquez S.L."/>
            <person name="Kruys A."/>
            <person name="Hutchinson M.I."/>
            <person name="Powell A.J."/>
            <person name="Barry K."/>
            <person name="Miller A.N."/>
            <person name="Grigoriev I.V."/>
            <person name="Debuchy R."/>
            <person name="Gladieux P."/>
            <person name="Hiltunen Thoren M."/>
            <person name="Johannesson H."/>
        </authorList>
    </citation>
    <scope>NUCLEOTIDE SEQUENCE</scope>
    <source>
        <strain evidence="7">SMH4131-1</strain>
    </source>
</reference>
<evidence type="ECO:0000256" key="3">
    <source>
        <dbReference type="ARBA" id="ARBA00023026"/>
    </source>
</evidence>
<evidence type="ECO:0000256" key="1">
    <source>
        <dbReference type="ARBA" id="ARBA00022669"/>
    </source>
</evidence>
<evidence type="ECO:0000259" key="6">
    <source>
        <dbReference type="PROSITE" id="PS51782"/>
    </source>
</evidence>
<protein>
    <recommendedName>
        <fullName evidence="6">LysM domain-containing protein</fullName>
    </recommendedName>
</protein>
<dbReference type="GO" id="GO:0008061">
    <property type="term" value="F:chitin binding"/>
    <property type="evidence" value="ECO:0007669"/>
    <property type="project" value="UniProtKB-KW"/>
</dbReference>
<feature type="domain" description="LysM" evidence="6">
    <location>
        <begin position="692"/>
        <end position="743"/>
    </location>
</feature>
<feature type="domain" description="LysM" evidence="6">
    <location>
        <begin position="537"/>
        <end position="588"/>
    </location>
</feature>
<comment type="similarity">
    <text evidence="4">Belongs to the secreted LysM effector family.</text>
</comment>
<dbReference type="InterPro" id="IPR036779">
    <property type="entry name" value="LysM_dom_sf"/>
</dbReference>
<keyword evidence="3" id="KW-0843">Virulence</keyword>
<evidence type="ECO:0000256" key="4">
    <source>
        <dbReference type="ARBA" id="ARBA00044955"/>
    </source>
</evidence>